<dbReference type="PANTHER" id="PTHR37422:SF13">
    <property type="entry name" value="LIPOPOLYSACCHARIDE BIOSYNTHESIS PROTEIN PA4999-RELATED"/>
    <property type="match status" value="1"/>
</dbReference>
<feature type="transmembrane region" description="Helical" evidence="5">
    <location>
        <begin position="15"/>
        <end position="42"/>
    </location>
</feature>
<dbReference type="InterPro" id="IPR051533">
    <property type="entry name" value="WaaL-like"/>
</dbReference>
<protein>
    <submittedName>
        <fullName evidence="7">O-antigen ligase family protein</fullName>
    </submittedName>
</protein>
<evidence type="ECO:0000256" key="2">
    <source>
        <dbReference type="ARBA" id="ARBA00022692"/>
    </source>
</evidence>
<keyword evidence="2 5" id="KW-0812">Transmembrane</keyword>
<dbReference type="RefSeq" id="WP_207071330.1">
    <property type="nucleotide sequence ID" value="NZ_JAFLND010000002.1"/>
</dbReference>
<dbReference type="InterPro" id="IPR007016">
    <property type="entry name" value="O-antigen_ligase-rel_domated"/>
</dbReference>
<keyword evidence="4 5" id="KW-0472">Membrane</keyword>
<dbReference type="GO" id="GO:0016874">
    <property type="term" value="F:ligase activity"/>
    <property type="evidence" value="ECO:0007669"/>
    <property type="project" value="UniProtKB-KW"/>
</dbReference>
<evidence type="ECO:0000313" key="8">
    <source>
        <dbReference type="Proteomes" id="UP000664163"/>
    </source>
</evidence>
<comment type="subcellular location">
    <subcellularLocation>
        <location evidence="1">Membrane</location>
        <topology evidence="1">Multi-pass membrane protein</topology>
    </subcellularLocation>
</comment>
<evidence type="ECO:0000256" key="1">
    <source>
        <dbReference type="ARBA" id="ARBA00004141"/>
    </source>
</evidence>
<keyword evidence="3 5" id="KW-1133">Transmembrane helix</keyword>
<dbReference type="EMBL" id="JAFLND010000002">
    <property type="protein sequence ID" value="MBO0330937.1"/>
    <property type="molecule type" value="Genomic_DNA"/>
</dbReference>
<feature type="domain" description="O-antigen ligase-related" evidence="6">
    <location>
        <begin position="15"/>
        <end position="173"/>
    </location>
</feature>
<evidence type="ECO:0000256" key="5">
    <source>
        <dbReference type="SAM" id="Phobius"/>
    </source>
</evidence>
<evidence type="ECO:0000256" key="4">
    <source>
        <dbReference type="ARBA" id="ARBA00023136"/>
    </source>
</evidence>
<reference evidence="7 8" key="1">
    <citation type="submission" date="2021-03" db="EMBL/GenBank/DDBJ databases">
        <title>Muricauda sp. CAU 1631 isolated from Incheon.</title>
        <authorList>
            <person name="Kim W."/>
        </authorList>
    </citation>
    <scope>NUCLEOTIDE SEQUENCE [LARGE SCALE GENOMIC DNA]</scope>
    <source>
        <strain evidence="7 8">CAU 1631</strain>
    </source>
</reference>
<keyword evidence="7" id="KW-0436">Ligase</keyword>
<feature type="transmembrane region" description="Helical" evidence="5">
    <location>
        <begin position="214"/>
        <end position="230"/>
    </location>
</feature>
<gene>
    <name evidence="7" type="ORF">J0X13_10275</name>
</gene>
<evidence type="ECO:0000313" key="7">
    <source>
        <dbReference type="EMBL" id="MBO0330937.1"/>
    </source>
</evidence>
<dbReference type="Pfam" id="PF04932">
    <property type="entry name" value="Wzy_C"/>
    <property type="match status" value="1"/>
</dbReference>
<name>A0ABS3EXE5_9FLAO</name>
<comment type="caution">
    <text evidence="7">The sequence shown here is derived from an EMBL/GenBank/DDBJ whole genome shotgun (WGS) entry which is preliminary data.</text>
</comment>
<dbReference type="PANTHER" id="PTHR37422">
    <property type="entry name" value="TEICHURONIC ACID BIOSYNTHESIS PROTEIN TUAE"/>
    <property type="match status" value="1"/>
</dbReference>
<dbReference type="Proteomes" id="UP000664163">
    <property type="component" value="Unassembled WGS sequence"/>
</dbReference>
<feature type="transmembrane region" description="Helical" evidence="5">
    <location>
        <begin position="189"/>
        <end position="208"/>
    </location>
</feature>
<sequence>MLGKENSKTIDKIGALFLFLLIILMASKSILFITFIGIIIFFFRRKPAIYFKKYLFYAGLISLALVVFSKPITNRILQEKGTHFQEVLTNKKFNKIYPWTGTSIRLLQLRILKEQIEEEGIFWTGFGLAASNNNLIKRHTEFNTYSAFHHYNYHNTYAQSFSETGIIGLLFLLIFLGRNLINGFKSKSYVFFMSSLLMIIWPLTESVLSRQRGIYFFIILICVFNHVRYIQNKLNAE</sequence>
<organism evidence="7 8">
    <name type="scientific">[Muricauda] lutisoli</name>
    <dbReference type="NCBI Taxonomy" id="2816035"/>
    <lineage>
        <taxon>Bacteria</taxon>
        <taxon>Pseudomonadati</taxon>
        <taxon>Bacteroidota</taxon>
        <taxon>Flavobacteriia</taxon>
        <taxon>Flavobacteriales</taxon>
        <taxon>Flavobacteriaceae</taxon>
        <taxon>Allomuricauda</taxon>
    </lineage>
</organism>
<keyword evidence="8" id="KW-1185">Reference proteome</keyword>
<proteinExistence type="predicted"/>
<accession>A0ABS3EXE5</accession>
<feature type="transmembrane region" description="Helical" evidence="5">
    <location>
        <begin position="157"/>
        <end position="177"/>
    </location>
</feature>
<evidence type="ECO:0000256" key="3">
    <source>
        <dbReference type="ARBA" id="ARBA00022989"/>
    </source>
</evidence>
<feature type="transmembrane region" description="Helical" evidence="5">
    <location>
        <begin position="54"/>
        <end position="72"/>
    </location>
</feature>
<evidence type="ECO:0000259" key="6">
    <source>
        <dbReference type="Pfam" id="PF04932"/>
    </source>
</evidence>